<evidence type="ECO:0000313" key="8">
    <source>
        <dbReference type="Proteomes" id="UP000017981"/>
    </source>
</evidence>
<evidence type="ECO:0000256" key="5">
    <source>
        <dbReference type="ARBA" id="ARBA00023459"/>
    </source>
</evidence>
<dbReference type="GO" id="GO:0016787">
    <property type="term" value="F:hydrolase activity"/>
    <property type="evidence" value="ECO:0007669"/>
    <property type="project" value="UniProtKB-KW"/>
</dbReference>
<evidence type="ECO:0000256" key="2">
    <source>
        <dbReference type="ARBA" id="ARBA00022723"/>
    </source>
</evidence>
<protein>
    <recommendedName>
        <fullName evidence="6">DAPG hydrolase PhiG domain-containing protein</fullName>
    </recommendedName>
</protein>
<evidence type="ECO:0000313" key="7">
    <source>
        <dbReference type="EMBL" id="CCQ54846.1"/>
    </source>
</evidence>
<proteinExistence type="inferred from homology"/>
<reference evidence="7 8" key="1">
    <citation type="submission" date="2013-01" db="EMBL/GenBank/DDBJ databases">
        <authorList>
            <person name="Bench S."/>
        </authorList>
    </citation>
    <scope>NUCLEOTIDE SEQUENCE [LARGE SCALE GENOMIC DNA]</scope>
    <source>
        <strain evidence="7 8">WH 0005</strain>
    </source>
</reference>
<feature type="domain" description="DAPG hydrolase PhiG" evidence="6">
    <location>
        <begin position="27"/>
        <end position="114"/>
    </location>
</feature>
<dbReference type="GO" id="GO:0046872">
    <property type="term" value="F:metal ion binding"/>
    <property type="evidence" value="ECO:0007669"/>
    <property type="project" value="UniProtKB-KW"/>
</dbReference>
<name>T2IMR9_CROWT</name>
<reference evidence="7 8" key="2">
    <citation type="submission" date="2013-09" db="EMBL/GenBank/DDBJ databases">
        <title>Whole genome comparison of six Crocosphaera watsonii strains with differing phenotypes.</title>
        <authorList>
            <person name="Bench S.R."/>
            <person name="Heller P."/>
            <person name="Frank I."/>
            <person name="Arciniega M."/>
            <person name="Shilova I.N."/>
            <person name="Zehr J.P."/>
        </authorList>
    </citation>
    <scope>NUCLEOTIDE SEQUENCE [LARGE SCALE GENOMIC DNA]</scope>
    <source>
        <strain evidence="7 8">WH 0005</strain>
    </source>
</reference>
<dbReference type="Proteomes" id="UP000017981">
    <property type="component" value="Unassembled WGS sequence"/>
</dbReference>
<accession>T2IMR9</accession>
<keyword evidence="3" id="KW-0378">Hydrolase</keyword>
<comment type="similarity">
    <text evidence="5">Belongs to the DAPG/phloretin hydrolase family.</text>
</comment>
<sequence>MTCLIMPPERKYDWALKTTSSTYFAIHKRKNGQFCVVLNHALLRGVTSEMIYWWFRHFQNIKVTLDDIEGYEGTAVPAYLLWHPSDHFNATLKGKIGSQYEAEAGDTIHIQEAMQYKKYGWKYQVDQKVKIFYCCPDGWAMGKKIPFLGEVMVLRIHFKDVVENKKVIGVHYHYEVVIGLTADHFLARQINKKVTAEFGPEFFEAWHLHNTIEVGVFENFLPALYAQRETINALHYSKDMNPDFPSPSAQQPHDKHLFDKRMQGYKDAQNPYAYQHYQQKTFL</sequence>
<dbReference type="EMBL" id="CAQL01000238">
    <property type="protein sequence ID" value="CCQ54846.1"/>
    <property type="molecule type" value="Genomic_DNA"/>
</dbReference>
<dbReference type="Pfam" id="PF18089">
    <property type="entry name" value="DAPG_hydrolase"/>
    <property type="match status" value="1"/>
</dbReference>
<keyword evidence="2" id="KW-0479">Metal-binding</keyword>
<evidence type="ECO:0000256" key="3">
    <source>
        <dbReference type="ARBA" id="ARBA00022801"/>
    </source>
</evidence>
<keyword evidence="4" id="KW-0862">Zinc</keyword>
<dbReference type="AlphaFoldDB" id="T2IMR9"/>
<evidence type="ECO:0000259" key="6">
    <source>
        <dbReference type="Pfam" id="PF18089"/>
    </source>
</evidence>
<evidence type="ECO:0000256" key="1">
    <source>
        <dbReference type="ARBA" id="ARBA00001947"/>
    </source>
</evidence>
<dbReference type="InterPro" id="IPR041526">
    <property type="entry name" value="DAPG_hydrolase"/>
</dbReference>
<comment type="cofactor">
    <cofactor evidence="1">
        <name>Zn(2+)</name>
        <dbReference type="ChEBI" id="CHEBI:29105"/>
    </cofactor>
</comment>
<gene>
    <name evidence="7" type="ORF">CWATWH0005_5688</name>
</gene>
<evidence type="ECO:0000256" key="4">
    <source>
        <dbReference type="ARBA" id="ARBA00022833"/>
    </source>
</evidence>
<organism evidence="7 8">
    <name type="scientific">Crocosphaera watsonii WH 0005</name>
    <dbReference type="NCBI Taxonomy" id="423472"/>
    <lineage>
        <taxon>Bacteria</taxon>
        <taxon>Bacillati</taxon>
        <taxon>Cyanobacteriota</taxon>
        <taxon>Cyanophyceae</taxon>
        <taxon>Oscillatoriophycideae</taxon>
        <taxon>Chroococcales</taxon>
        <taxon>Aphanothecaceae</taxon>
        <taxon>Crocosphaera</taxon>
    </lineage>
</organism>
<comment type="caution">
    <text evidence="7">The sequence shown here is derived from an EMBL/GenBank/DDBJ whole genome shotgun (WGS) entry which is preliminary data.</text>
</comment>